<feature type="compositionally biased region" description="Basic and acidic residues" evidence="5">
    <location>
        <begin position="125"/>
        <end position="139"/>
    </location>
</feature>
<dbReference type="PANTHER" id="PTHR43851">
    <property type="match status" value="1"/>
</dbReference>
<evidence type="ECO:0000259" key="6">
    <source>
        <dbReference type="Pfam" id="PF03109"/>
    </source>
</evidence>
<comment type="similarity">
    <text evidence="1">Belongs to the protein kinase superfamily. ADCK protein kinase family.</text>
</comment>
<feature type="compositionally biased region" description="Basic and acidic residues" evidence="5">
    <location>
        <begin position="154"/>
        <end position="175"/>
    </location>
</feature>
<evidence type="ECO:0000313" key="7">
    <source>
        <dbReference type="EMBL" id="KAF1957475.1"/>
    </source>
</evidence>
<dbReference type="AlphaFoldDB" id="A0A6A5TXU6"/>
<dbReference type="InterPro" id="IPR011009">
    <property type="entry name" value="Kinase-like_dom_sf"/>
</dbReference>
<evidence type="ECO:0000313" key="8">
    <source>
        <dbReference type="Proteomes" id="UP000800035"/>
    </source>
</evidence>
<dbReference type="GO" id="GO:0005524">
    <property type="term" value="F:ATP binding"/>
    <property type="evidence" value="ECO:0007669"/>
    <property type="project" value="UniProtKB-KW"/>
</dbReference>
<dbReference type="PANTHER" id="PTHR43851:SF3">
    <property type="entry name" value="COENZYME Q8"/>
    <property type="match status" value="1"/>
</dbReference>
<feature type="compositionally biased region" description="Basic and acidic residues" evidence="5">
    <location>
        <begin position="355"/>
        <end position="373"/>
    </location>
</feature>
<dbReference type="InterPro" id="IPR051409">
    <property type="entry name" value="Atypical_kinase_ADCK"/>
</dbReference>
<feature type="compositionally biased region" description="Polar residues" evidence="5">
    <location>
        <begin position="252"/>
        <end position="266"/>
    </location>
</feature>
<dbReference type="InterPro" id="IPR034646">
    <property type="entry name" value="ADCK3_dom"/>
</dbReference>
<keyword evidence="2" id="KW-0808">Transferase</keyword>
<dbReference type="GO" id="GO:0016740">
    <property type="term" value="F:transferase activity"/>
    <property type="evidence" value="ECO:0007669"/>
    <property type="project" value="UniProtKB-KW"/>
</dbReference>
<gene>
    <name evidence="7" type="ORF">CC80DRAFT_547377</name>
</gene>
<evidence type="ECO:0000256" key="2">
    <source>
        <dbReference type="ARBA" id="ARBA00022679"/>
    </source>
</evidence>
<name>A0A6A5TXU6_9PLEO</name>
<dbReference type="EMBL" id="ML976989">
    <property type="protein sequence ID" value="KAF1957475.1"/>
    <property type="molecule type" value="Genomic_DNA"/>
</dbReference>
<accession>A0A6A5TXU6</accession>
<dbReference type="Pfam" id="PF03109">
    <property type="entry name" value="ABC1"/>
    <property type="match status" value="1"/>
</dbReference>
<feature type="compositionally biased region" description="Polar residues" evidence="5">
    <location>
        <begin position="387"/>
        <end position="396"/>
    </location>
</feature>
<dbReference type="GO" id="GO:0006744">
    <property type="term" value="P:ubiquinone biosynthetic process"/>
    <property type="evidence" value="ECO:0007669"/>
    <property type="project" value="TreeGrafter"/>
</dbReference>
<protein>
    <submittedName>
        <fullName evidence="7">ABC1-domain-containing protein</fullName>
    </submittedName>
</protein>
<keyword evidence="4" id="KW-0067">ATP-binding</keyword>
<reference evidence="7" key="1">
    <citation type="journal article" date="2020" name="Stud. Mycol.">
        <title>101 Dothideomycetes genomes: a test case for predicting lifestyles and emergence of pathogens.</title>
        <authorList>
            <person name="Haridas S."/>
            <person name="Albert R."/>
            <person name="Binder M."/>
            <person name="Bloem J."/>
            <person name="Labutti K."/>
            <person name="Salamov A."/>
            <person name="Andreopoulos B."/>
            <person name="Baker S."/>
            <person name="Barry K."/>
            <person name="Bills G."/>
            <person name="Bluhm B."/>
            <person name="Cannon C."/>
            <person name="Castanera R."/>
            <person name="Culley D."/>
            <person name="Daum C."/>
            <person name="Ezra D."/>
            <person name="Gonzalez J."/>
            <person name="Henrissat B."/>
            <person name="Kuo A."/>
            <person name="Liang C."/>
            <person name="Lipzen A."/>
            <person name="Lutzoni F."/>
            <person name="Magnuson J."/>
            <person name="Mondo S."/>
            <person name="Nolan M."/>
            <person name="Ohm R."/>
            <person name="Pangilinan J."/>
            <person name="Park H.-J."/>
            <person name="Ramirez L."/>
            <person name="Alfaro M."/>
            <person name="Sun H."/>
            <person name="Tritt A."/>
            <person name="Yoshinaga Y."/>
            <person name="Zwiers L.-H."/>
            <person name="Turgeon B."/>
            <person name="Goodwin S."/>
            <person name="Spatafora J."/>
            <person name="Crous P."/>
            <person name="Grigoriev I."/>
        </authorList>
    </citation>
    <scope>NUCLEOTIDE SEQUENCE</scope>
    <source>
        <strain evidence="7">CBS 675.92</strain>
    </source>
</reference>
<evidence type="ECO:0000256" key="5">
    <source>
        <dbReference type="SAM" id="MobiDB-lite"/>
    </source>
</evidence>
<dbReference type="CDD" id="cd13970">
    <property type="entry name" value="ABC1_ADCK3"/>
    <property type="match status" value="1"/>
</dbReference>
<evidence type="ECO:0000256" key="4">
    <source>
        <dbReference type="ARBA" id="ARBA00022840"/>
    </source>
</evidence>
<dbReference type="Proteomes" id="UP000800035">
    <property type="component" value="Unassembled WGS sequence"/>
</dbReference>
<evidence type="ECO:0000256" key="1">
    <source>
        <dbReference type="ARBA" id="ARBA00009670"/>
    </source>
</evidence>
<evidence type="ECO:0000256" key="3">
    <source>
        <dbReference type="ARBA" id="ARBA00022741"/>
    </source>
</evidence>
<keyword evidence="8" id="KW-1185">Reference proteome</keyword>
<feature type="region of interest" description="Disordered" evidence="5">
    <location>
        <begin position="355"/>
        <end position="398"/>
    </location>
</feature>
<feature type="compositionally biased region" description="Basic and acidic residues" evidence="5">
    <location>
        <begin position="90"/>
        <end position="115"/>
    </location>
</feature>
<organism evidence="7 8">
    <name type="scientific">Byssothecium circinans</name>
    <dbReference type="NCBI Taxonomy" id="147558"/>
    <lineage>
        <taxon>Eukaryota</taxon>
        <taxon>Fungi</taxon>
        <taxon>Dikarya</taxon>
        <taxon>Ascomycota</taxon>
        <taxon>Pezizomycotina</taxon>
        <taxon>Dothideomycetes</taxon>
        <taxon>Pleosporomycetidae</taxon>
        <taxon>Pleosporales</taxon>
        <taxon>Massarineae</taxon>
        <taxon>Massarinaceae</taxon>
        <taxon>Byssothecium</taxon>
    </lineage>
</organism>
<sequence>MAGRRLIDAAKLFNASKSIAQQHIKVRSQQLDVYSKTSTLAKAAKKQTDRITLTLEAVLALSKRLNEEAPKYASAAAQRAATGFQNGDVPRTDTVKAEEAEQGTKKRSEQDHHDTQPYSNTQAGRVEEGELGIRQEKAKQSPLPDGTIPSPRVTLEDDAKGQDTFSERPVPEAPKEPLAQDGIRPVASKASTIPLPGQPAGSPITKAEGYSASIPSHADEPDRPPPSPRDRKLREGHDSDVFYTRSVESKPTESSSPQSQIPQYTESRQESDDHVRDGQLNQEVYYAVPEPTPEQLQREELPHKVAVPEKGDLPKGINTDIFHSPRIAKMLGGNPYKRKGHLNMERAAQTPIDHTKTAQGHDQDTFNVRRSEQSKASVSEEPVQPIRPTQSEQAATTEKEMHDFASELAKDAESASSPISEISGEISTEPTNARYELRESRVPSSRFGRLWQYAGLGTSMAFGAVGESLRRVTGSAAASGGSLMLSPGNMEILVVKLSRMRGAALKLGQIISFQDIKMLPPAIHEVLQRVQDSADYMPASQRNKVLASNLGSDWRDLFDSFGEVPIAAASIGQVHKAVLKSTKQTVAVKVQYPGVANSIDSDLNNLSILLTASRLLPKGLFLDKTIANARTELAWECDYLREAEWQTRFREALADDTDAFVVPKVFPEASGREVLTADFVSGTGVAKLPSLSQEKRDWIGTQILRLSLREIVEFKFMQTDPNWTNFLYNEEDNKIELLDFGASRAYPDEFVEPYIKVLIAASKNDKSAIRDLSIQLGYLTGAESSAMLEAHIQSVLTLAEPFSGNGPDIYDFRDQTITDRVRSLIPVMVKERLAPPPEETYSLHRKLSGAFLLCARLGSRVPCKELFEKAVEVYRSGGKVK</sequence>
<keyword evidence="3" id="KW-0547">Nucleotide-binding</keyword>
<dbReference type="OrthoDB" id="201153at2759"/>
<proteinExistence type="inferred from homology"/>
<feature type="region of interest" description="Disordered" evidence="5">
    <location>
        <begin position="83"/>
        <end position="300"/>
    </location>
</feature>
<feature type="compositionally biased region" description="Basic and acidic residues" evidence="5">
    <location>
        <begin position="217"/>
        <end position="240"/>
    </location>
</feature>
<dbReference type="InterPro" id="IPR004147">
    <property type="entry name" value="ABC1_dom"/>
</dbReference>
<feature type="domain" description="ABC1 atypical kinase-like" evidence="6">
    <location>
        <begin position="529"/>
        <end position="771"/>
    </location>
</feature>
<dbReference type="SUPFAM" id="SSF56112">
    <property type="entry name" value="Protein kinase-like (PK-like)"/>
    <property type="match status" value="1"/>
</dbReference>
<feature type="compositionally biased region" description="Basic and acidic residues" evidence="5">
    <location>
        <begin position="267"/>
        <end position="277"/>
    </location>
</feature>